<evidence type="ECO:0000256" key="1">
    <source>
        <dbReference type="ARBA" id="ARBA00004526"/>
    </source>
</evidence>
<evidence type="ECO:0000256" key="6">
    <source>
        <dbReference type="ARBA" id="ARBA00023276"/>
    </source>
</evidence>
<dbReference type="Proteomes" id="UP000239576">
    <property type="component" value="Unassembled WGS sequence"/>
</dbReference>
<keyword evidence="10" id="KW-0732">Signal</keyword>
<organism evidence="11 12">
    <name type="scientific">Stenomitos frigidus ULC18</name>
    <dbReference type="NCBI Taxonomy" id="2107698"/>
    <lineage>
        <taxon>Bacteria</taxon>
        <taxon>Bacillati</taxon>
        <taxon>Cyanobacteriota</taxon>
        <taxon>Cyanophyceae</taxon>
        <taxon>Leptolyngbyales</taxon>
        <taxon>Leptolyngbyaceae</taxon>
        <taxon>Stenomitos</taxon>
    </lineage>
</organism>
<comment type="subcellular location">
    <subcellularLocation>
        <location evidence="1">Cellular thylakoid membrane</location>
        <topology evidence="1">Peripheral membrane protein</topology>
        <orientation evidence="1">Lumenal side</orientation>
    </subcellularLocation>
</comment>
<accession>A0A2T1DZ54</accession>
<comment type="caution">
    <text evidence="11">The sequence shown here is derived from an EMBL/GenBank/DDBJ whole genome shotgun (WGS) entry which is preliminary data.</text>
</comment>
<dbReference type="GO" id="GO:0031676">
    <property type="term" value="C:plasma membrane-derived thylakoid membrane"/>
    <property type="evidence" value="ECO:0007669"/>
    <property type="project" value="UniProtKB-SubCell"/>
</dbReference>
<evidence type="ECO:0000313" key="11">
    <source>
        <dbReference type="EMBL" id="PSB25787.1"/>
    </source>
</evidence>
<keyword evidence="4" id="KW-0793">Thylakoid</keyword>
<protein>
    <recommendedName>
        <fullName evidence="7">Photosystem II extrinsic protein O</fullName>
    </recommendedName>
    <alternativeName>
        <fullName evidence="8">Photosystem II manganese-stabilizing polypeptide</fullName>
    </alternativeName>
</protein>
<reference evidence="11 12" key="2">
    <citation type="submission" date="2018-03" db="EMBL/GenBank/DDBJ databases">
        <title>The ancient ancestry and fast evolution of plastids.</title>
        <authorList>
            <person name="Moore K.R."/>
            <person name="Magnabosco C."/>
            <person name="Momper L."/>
            <person name="Gold D.A."/>
            <person name="Bosak T."/>
            <person name="Fournier G.P."/>
        </authorList>
    </citation>
    <scope>NUCLEOTIDE SEQUENCE [LARGE SCALE GENOMIC DNA]</scope>
    <source>
        <strain evidence="11 12">ULC18</strain>
    </source>
</reference>
<comment type="similarity">
    <text evidence="2">Belongs to the PsbO family.</text>
</comment>
<reference evidence="12" key="1">
    <citation type="submission" date="2018-02" db="EMBL/GenBank/DDBJ databases">
        <authorList>
            <person name="Moore K."/>
            <person name="Momper L."/>
        </authorList>
    </citation>
    <scope>NUCLEOTIDE SEQUENCE [LARGE SCALE GENOMIC DNA]</scope>
    <source>
        <strain evidence="12">ULC18</strain>
    </source>
</reference>
<dbReference type="EMBL" id="PVWK01000121">
    <property type="protein sequence ID" value="PSB25787.1"/>
    <property type="molecule type" value="Genomic_DNA"/>
</dbReference>
<feature type="chain" id="PRO_5015618447" description="Photosystem II extrinsic protein O" evidence="10">
    <location>
        <begin position="29"/>
        <end position="276"/>
    </location>
</feature>
<dbReference type="Gene3D" id="2.40.160.30">
    <property type="entry name" value="Photosystem II, cytochrome c-550 precursor"/>
    <property type="match status" value="1"/>
</dbReference>
<dbReference type="GO" id="GO:0010207">
    <property type="term" value="P:photosystem II assembly"/>
    <property type="evidence" value="ECO:0007669"/>
    <property type="project" value="InterPro"/>
</dbReference>
<evidence type="ECO:0000256" key="5">
    <source>
        <dbReference type="ARBA" id="ARBA00023136"/>
    </source>
</evidence>
<proteinExistence type="inferred from homology"/>
<keyword evidence="6" id="KW-0604">Photosystem II</keyword>
<keyword evidence="5" id="KW-0472">Membrane</keyword>
<dbReference type="Gene3D" id="3.30.2050.10">
    <property type="entry name" value="photosynthetic oxygen evolving center domain"/>
    <property type="match status" value="1"/>
</dbReference>
<dbReference type="Pfam" id="PF01716">
    <property type="entry name" value="MSP"/>
    <property type="match status" value="1"/>
</dbReference>
<evidence type="ECO:0000256" key="4">
    <source>
        <dbReference type="ARBA" id="ARBA00023078"/>
    </source>
</evidence>
<dbReference type="InterPro" id="IPR002628">
    <property type="entry name" value="PsbO"/>
</dbReference>
<dbReference type="AlphaFoldDB" id="A0A2T1DZ54"/>
<dbReference type="PANTHER" id="PTHR34058">
    <property type="entry name" value="OXYGEN-EVOLVING ENHANCER PROTEIN 1-2, CHLOROPLASTIC"/>
    <property type="match status" value="1"/>
</dbReference>
<gene>
    <name evidence="11" type="ORF">C7B82_22050</name>
</gene>
<evidence type="ECO:0000256" key="2">
    <source>
        <dbReference type="ARBA" id="ARBA00009838"/>
    </source>
</evidence>
<keyword evidence="3" id="KW-0602">Photosynthesis</keyword>
<evidence type="ECO:0000256" key="7">
    <source>
        <dbReference type="ARBA" id="ARBA00039796"/>
    </source>
</evidence>
<evidence type="ECO:0000256" key="3">
    <source>
        <dbReference type="ARBA" id="ARBA00022531"/>
    </source>
</evidence>
<dbReference type="GO" id="GO:0010242">
    <property type="term" value="F:oxygen evolving activity"/>
    <property type="evidence" value="ECO:0007669"/>
    <property type="project" value="InterPro"/>
</dbReference>
<comment type="function">
    <text evidence="9">One of the extrinsic, lumenal subunits of photosystem II (PSII), which stabilize and protect the oxygen-evolving complex. PSII is a light-driven water plastoquinone oxidoreductase, using light energy to abstract electrons from H(2)O, generating a proton gradient subsequently used for ATP formation. Required for dimerization of PSII and for binding of PsbQ to PSII.</text>
</comment>
<evidence type="ECO:0000256" key="8">
    <source>
        <dbReference type="ARBA" id="ARBA00043037"/>
    </source>
</evidence>
<evidence type="ECO:0000256" key="10">
    <source>
        <dbReference type="SAM" id="SignalP"/>
    </source>
</evidence>
<dbReference type="SUPFAM" id="SSF56925">
    <property type="entry name" value="OMPA-like"/>
    <property type="match status" value="1"/>
</dbReference>
<dbReference type="GO" id="GO:0009654">
    <property type="term" value="C:photosystem II oxygen evolving complex"/>
    <property type="evidence" value="ECO:0007669"/>
    <property type="project" value="InterPro"/>
</dbReference>
<sequence>MRYRALTVALLALCFSLLTAFSTSPAFAKEALTYDQIRGTGLANSCPQLEETSRGSIPIDPDKSYSLTSLCLQPTSFLVKEESANKRQKAEFVSAKLMTRYTSSIESVEGKLNVNPDGSLTFVEQDGIDFQAITVQLPGGERVPFLFTIKNLVATTEPGTTSISTSTDFEGVFKVPSYRTSNFLDPKGRGLTAGYDNAVGLPGQADDEELAKENTKQFQLDKGKISLRVAKIDNVTGEIAGTFESEQPSETDMGSKKASDIKIRGLFYARVEQTAV</sequence>
<dbReference type="OrthoDB" id="479833at2"/>
<evidence type="ECO:0000256" key="9">
    <source>
        <dbReference type="ARBA" id="ARBA00046136"/>
    </source>
</evidence>
<dbReference type="InterPro" id="IPR011250">
    <property type="entry name" value="OMP/PagP_B-barrel"/>
</dbReference>
<dbReference type="GO" id="GO:0042549">
    <property type="term" value="P:photosystem II stabilization"/>
    <property type="evidence" value="ECO:0007669"/>
    <property type="project" value="InterPro"/>
</dbReference>
<dbReference type="RefSeq" id="WP_106258700.1">
    <property type="nucleotide sequence ID" value="NZ_CAWNSW010000160.1"/>
</dbReference>
<feature type="signal peptide" evidence="10">
    <location>
        <begin position="1"/>
        <end position="28"/>
    </location>
</feature>
<evidence type="ECO:0000313" key="12">
    <source>
        <dbReference type="Proteomes" id="UP000239576"/>
    </source>
</evidence>
<name>A0A2T1DZ54_9CYAN</name>
<keyword evidence="12" id="KW-1185">Reference proteome</keyword>